<name>A0A7I8VXZ3_9ANNE</name>
<keyword evidence="7" id="KW-1133">Transmembrane helix</keyword>
<feature type="compositionally biased region" description="Polar residues" evidence="6">
    <location>
        <begin position="722"/>
        <end position="739"/>
    </location>
</feature>
<feature type="domain" description="VPS37 C-terminal" evidence="8">
    <location>
        <begin position="2"/>
        <end position="70"/>
    </location>
</feature>
<feature type="compositionally biased region" description="Low complexity" evidence="6">
    <location>
        <begin position="845"/>
        <end position="859"/>
    </location>
</feature>
<comment type="subcellular location">
    <subcellularLocation>
        <location evidence="1">Endosome</location>
    </subcellularLocation>
</comment>
<evidence type="ECO:0000256" key="6">
    <source>
        <dbReference type="SAM" id="MobiDB-lite"/>
    </source>
</evidence>
<evidence type="ECO:0000256" key="2">
    <source>
        <dbReference type="ARBA" id="ARBA00007617"/>
    </source>
</evidence>
<feature type="compositionally biased region" description="Low complexity" evidence="6">
    <location>
        <begin position="668"/>
        <end position="680"/>
    </location>
</feature>
<evidence type="ECO:0000256" key="5">
    <source>
        <dbReference type="ARBA" id="ARBA00022927"/>
    </source>
</evidence>
<dbReference type="InterPro" id="IPR051298">
    <property type="entry name" value="Heme_transport/Cell_adhesion"/>
</dbReference>
<dbReference type="Proteomes" id="UP000549394">
    <property type="component" value="Unassembled WGS sequence"/>
</dbReference>
<feature type="compositionally biased region" description="Low complexity" evidence="6">
    <location>
        <begin position="697"/>
        <end position="721"/>
    </location>
</feature>
<dbReference type="OrthoDB" id="6132352at2759"/>
<feature type="compositionally biased region" description="Polar residues" evidence="6">
    <location>
        <begin position="832"/>
        <end position="841"/>
    </location>
</feature>
<comment type="similarity">
    <text evidence="2">Belongs to the VPS37 family.</text>
</comment>
<dbReference type="GO" id="GO:0000813">
    <property type="term" value="C:ESCRT I complex"/>
    <property type="evidence" value="ECO:0007669"/>
    <property type="project" value="UniProtKB-ARBA"/>
</dbReference>
<evidence type="ECO:0000256" key="4">
    <source>
        <dbReference type="ARBA" id="ARBA00022753"/>
    </source>
</evidence>
<comment type="caution">
    <text evidence="9">The sequence shown here is derived from an EMBL/GenBank/DDBJ whole genome shotgun (WGS) entry which is preliminary data.</text>
</comment>
<protein>
    <submittedName>
        <fullName evidence="9">DgyrCDS8975</fullName>
    </submittedName>
</protein>
<feature type="compositionally biased region" description="Polar residues" evidence="6">
    <location>
        <begin position="794"/>
        <end position="807"/>
    </location>
</feature>
<evidence type="ECO:0000313" key="10">
    <source>
        <dbReference type="Proteomes" id="UP000549394"/>
    </source>
</evidence>
<dbReference type="PANTHER" id="PTHR22917">
    <property type="entry name" value="HEMOPEXIN DOMAIN-CONTAINING PROTEIN"/>
    <property type="match status" value="1"/>
</dbReference>
<feature type="region of interest" description="Disordered" evidence="6">
    <location>
        <begin position="793"/>
        <end position="874"/>
    </location>
</feature>
<keyword evidence="7" id="KW-0812">Transmembrane</keyword>
<reference evidence="9 10" key="1">
    <citation type="submission" date="2020-08" db="EMBL/GenBank/DDBJ databases">
        <authorList>
            <person name="Hejnol A."/>
        </authorList>
    </citation>
    <scope>NUCLEOTIDE SEQUENCE [LARGE SCALE GENOMIC DNA]</scope>
</reference>
<dbReference type="Gene3D" id="2.60.40.60">
    <property type="entry name" value="Cadherins"/>
    <property type="match status" value="1"/>
</dbReference>
<keyword evidence="10" id="KW-1185">Reference proteome</keyword>
<dbReference type="Pfam" id="PF07200">
    <property type="entry name" value="Mod_r"/>
    <property type="match status" value="1"/>
</dbReference>
<dbReference type="PANTHER" id="PTHR22917:SF6">
    <property type="entry name" value="EG:8D8.2 PROTEIN-RELATED"/>
    <property type="match status" value="1"/>
</dbReference>
<dbReference type="InterPro" id="IPR009851">
    <property type="entry name" value="Mod_r"/>
</dbReference>
<feature type="compositionally biased region" description="Basic and acidic residues" evidence="6">
    <location>
        <begin position="653"/>
        <end position="667"/>
    </location>
</feature>
<feature type="compositionally biased region" description="Low complexity" evidence="6">
    <location>
        <begin position="631"/>
        <end position="652"/>
    </location>
</feature>
<dbReference type="InterPro" id="IPR015919">
    <property type="entry name" value="Cadherin-like_sf"/>
</dbReference>
<feature type="region of interest" description="Disordered" evidence="6">
    <location>
        <begin position="631"/>
        <end position="744"/>
    </location>
</feature>
<dbReference type="GO" id="GO:0005509">
    <property type="term" value="F:calcium ion binding"/>
    <property type="evidence" value="ECO:0007669"/>
    <property type="project" value="InterPro"/>
</dbReference>
<evidence type="ECO:0000256" key="3">
    <source>
        <dbReference type="ARBA" id="ARBA00022448"/>
    </source>
</evidence>
<dbReference type="GO" id="GO:0015031">
    <property type="term" value="P:protein transport"/>
    <property type="evidence" value="ECO:0007669"/>
    <property type="project" value="UniProtKB-KW"/>
</dbReference>
<keyword evidence="5" id="KW-0653">Protein transport</keyword>
<evidence type="ECO:0000256" key="1">
    <source>
        <dbReference type="ARBA" id="ARBA00004177"/>
    </source>
</evidence>
<evidence type="ECO:0000259" key="8">
    <source>
        <dbReference type="Pfam" id="PF07200"/>
    </source>
</evidence>
<keyword evidence="3" id="KW-0813">Transport</keyword>
<feature type="transmembrane region" description="Helical" evidence="7">
    <location>
        <begin position="752"/>
        <end position="780"/>
    </location>
</feature>
<evidence type="ECO:0000256" key="7">
    <source>
        <dbReference type="SAM" id="Phobius"/>
    </source>
</evidence>
<gene>
    <name evidence="9" type="ORF">DGYR_LOCUS8513</name>
</gene>
<sequence length="874" mass="95017">MRSEFDYLLEKQDSLLRAVDASNLKYNLKVATVEAEEASDKLAEKFLEGKVNPTKFIENYIQARTLLTIKSVPCSSGQPVGYTVFSGSYQNSDPGTGTLLIENTANTWKPTCCGVITEWTITFTDSDDVNMQVWRPIDTTLRKYKLIGSKTLTLFNPNTPMDHTETFTMNDDNEKLIIHENDVVGWYSVGGLAVIAYEDDPSLGSDWLTWSIPSNDLGKTFEWEIPSFPDTRAYGIEFTVGQGTPPTLSNLPTTITVDDNILVGKTLFKVDFSSVHSNHSLTLNSSINDNFHVSSDGTIKLAKSLAGKAGTVENITISVTDGCETTEELLIININLGTTITPELPAKTVCFAGDSRGTADVTLYSDVPNIRNMVVAKSSTFTSNCCGHISSWTVNPAETTDAHFYVWRPVEGDKYLLVGANNVSLDINAASVLATSEQIFSIPPGERIQIRPKDVVGWVADSFGTNSVYECDFCGFGSENGDFFEVDLATEGEAILGQTMDFTNYLAASLGSNDKDFSLKYEVDPGNAPSFSNLPETKDIPVDSAIGTTLHTITYSDADPVDTPVLSLYSTLPASDFFELAGNGDIKLTKTIENLSGIYTLRFRLTDGCHDVYENLTLSLTPLTTTAETTTEDITTTVATTSTEAPTTTAKQTTEKTTTEQTTKETTTEAQTTSQTTIEETTSKKLEETTTQNLKVTTTSSAQDTTTQDSSQTAGSTSQTAKGTASAPNETAKNNTNSNDSDKGILETTEGLILIGVVAGILVVLSIIGIVTAVMMCNIWKMKKAFSVPRQVESIESSNEVQNNYKKTVSDRPETASSNNSRLSRQSRSHTHSPNLNEMTPPNTPSVSRSSIVSPRNVNLTPRSNLTPRDAKFW</sequence>
<accession>A0A7I8VXZ3</accession>
<dbReference type="EMBL" id="CAJFCJ010000012">
    <property type="protein sequence ID" value="CAD5120407.1"/>
    <property type="molecule type" value="Genomic_DNA"/>
</dbReference>
<organism evidence="9 10">
    <name type="scientific">Dimorphilus gyrociliatus</name>
    <dbReference type="NCBI Taxonomy" id="2664684"/>
    <lineage>
        <taxon>Eukaryota</taxon>
        <taxon>Metazoa</taxon>
        <taxon>Spiralia</taxon>
        <taxon>Lophotrochozoa</taxon>
        <taxon>Annelida</taxon>
        <taxon>Polychaeta</taxon>
        <taxon>Polychaeta incertae sedis</taxon>
        <taxon>Dinophilidae</taxon>
        <taxon>Dimorphilus</taxon>
    </lineage>
</organism>
<proteinExistence type="inferred from homology"/>
<keyword evidence="7" id="KW-0472">Membrane</keyword>
<evidence type="ECO:0000313" key="9">
    <source>
        <dbReference type="EMBL" id="CAD5120407.1"/>
    </source>
</evidence>
<dbReference type="AlphaFoldDB" id="A0A7I8VXZ3"/>
<dbReference type="SUPFAM" id="SSF49313">
    <property type="entry name" value="Cadherin-like"/>
    <property type="match status" value="2"/>
</dbReference>
<keyword evidence="4" id="KW-0967">Endosome</keyword>